<dbReference type="PANTHER" id="PTHR24408">
    <property type="entry name" value="ZINC FINGER PROTEIN"/>
    <property type="match status" value="1"/>
</dbReference>
<dbReference type="Pfam" id="PF12171">
    <property type="entry name" value="zf-C2H2_jaz"/>
    <property type="match status" value="1"/>
</dbReference>
<feature type="compositionally biased region" description="Low complexity" evidence="8">
    <location>
        <begin position="388"/>
        <end position="397"/>
    </location>
</feature>
<dbReference type="GO" id="GO:0043565">
    <property type="term" value="F:sequence-specific DNA binding"/>
    <property type="evidence" value="ECO:0007669"/>
    <property type="project" value="TreeGrafter"/>
</dbReference>
<dbReference type="GO" id="GO:0008270">
    <property type="term" value="F:zinc ion binding"/>
    <property type="evidence" value="ECO:0007669"/>
    <property type="project" value="UniProtKB-KW"/>
</dbReference>
<feature type="region of interest" description="Disordered" evidence="8">
    <location>
        <begin position="355"/>
        <end position="433"/>
    </location>
</feature>
<evidence type="ECO:0000256" key="3">
    <source>
        <dbReference type="ARBA" id="ARBA00022737"/>
    </source>
</evidence>
<feature type="compositionally biased region" description="Low complexity" evidence="8">
    <location>
        <begin position="621"/>
        <end position="636"/>
    </location>
</feature>
<keyword evidence="4 7" id="KW-0863">Zinc-finger</keyword>
<evidence type="ECO:0000256" key="2">
    <source>
        <dbReference type="ARBA" id="ARBA00022723"/>
    </source>
</evidence>
<comment type="caution">
    <text evidence="10">The sequence shown here is derived from an EMBL/GenBank/DDBJ whole genome shotgun (WGS) entry which is preliminary data.</text>
</comment>
<evidence type="ECO:0000256" key="6">
    <source>
        <dbReference type="ARBA" id="ARBA00023242"/>
    </source>
</evidence>
<feature type="region of interest" description="Disordered" evidence="8">
    <location>
        <begin position="1"/>
        <end position="48"/>
    </location>
</feature>
<feature type="region of interest" description="Disordered" evidence="8">
    <location>
        <begin position="860"/>
        <end position="883"/>
    </location>
</feature>
<evidence type="ECO:0000256" key="5">
    <source>
        <dbReference type="ARBA" id="ARBA00022833"/>
    </source>
</evidence>
<feature type="region of interest" description="Disordered" evidence="8">
    <location>
        <begin position="245"/>
        <end position="285"/>
    </location>
</feature>
<feature type="compositionally biased region" description="Pro residues" evidence="8">
    <location>
        <begin position="274"/>
        <end position="284"/>
    </location>
</feature>
<dbReference type="FunFam" id="3.30.160.60:FF:000145">
    <property type="entry name" value="Zinc finger protein 574"/>
    <property type="match status" value="1"/>
</dbReference>
<feature type="compositionally biased region" description="Basic and acidic residues" evidence="8">
    <location>
        <begin position="564"/>
        <end position="589"/>
    </location>
</feature>
<dbReference type="SUPFAM" id="SSF57667">
    <property type="entry name" value="beta-beta-alpha zinc fingers"/>
    <property type="match status" value="3"/>
</dbReference>
<dbReference type="FunFam" id="3.30.160.60:FF:000446">
    <property type="entry name" value="Zinc finger protein"/>
    <property type="match status" value="2"/>
</dbReference>
<feature type="domain" description="C2H2-type" evidence="9">
    <location>
        <begin position="516"/>
        <end position="545"/>
    </location>
</feature>
<feature type="domain" description="C2H2-type" evidence="9">
    <location>
        <begin position="919"/>
        <end position="946"/>
    </location>
</feature>
<feature type="compositionally biased region" description="Polar residues" evidence="8">
    <location>
        <begin position="872"/>
        <end position="883"/>
    </location>
</feature>
<feature type="compositionally biased region" description="Polar residues" evidence="8">
    <location>
        <begin position="649"/>
        <end position="658"/>
    </location>
</feature>
<dbReference type="InterPro" id="IPR036236">
    <property type="entry name" value="Znf_C2H2_sf"/>
</dbReference>
<sequence length="993" mass="109371">MQHPFPSPTPPQGSNPRQPIGRDRPMRTPQSPFDQQHESITRSSAANQTVRGEILHDIDDDRVELNLYPYQCKECGLLMNSAESLDVHLQYHHKETIMHQWPGKTGGSAGATTTGDEKNNNMTKLAAAIKREFPGSNTVAAVADSSDTQKRSPEYHRTTPDGSFAQPPTPQSYHSGSSEYQNSAFSPNFQNFPGKSEGNSPVAQQHQQQPHFQNAFSAFADQQQFYSMQEANNSYAQELNMPNHSVHNNGRYHPYGQNFERPKSQCGQSASSPVYPPQPTPSPSPKQCDKCGYVCESGAQLIEHTNLSHPNTHQYAQANQHFMFEQQGSLKEEECSQSEILDLDSHKVVHPVWPHVSKEDDKRPDGGGPPNHSISAMLGSWPTDPHHQQPQQQQSQQQPPPGMYQNEHSMYIGDGNEHKMFPNMSDGKMFSPGQKIFQPHQIAGQNFINSGVSSSTGADMAQQSYRPFEHLPTSGAPAITSSQVPQVPPVNTAAPTPPTTKSTNWKSNEARRPKTYNCSACNKWFTSSGHLKRHYNTTLHKNAVKSSGLPDPATLPISAHHHPSRESSSNKDDHRSHSGSPREDSRVEDANSMGSPFEGRMGGLPGILQHGSYDRQGGPPGMHHGPPGHSPLGQHHAPLGNHNAMMQGASFTALSNGGSPNGEAPLSSPDSRGLLSMAPATHSSFNMVPQTAVMPAMEASQFQMYPNESAPHVTQVMAITSNSTTGELQYVQQNNQPLPSFAQLQTRRFGGGYANVGGLGPVTASLSTYFSSEEFDLNDTGKNIFVKDEFGGKLGDAMIQEGHQMIQVPHPQEMEHYSPTVPLQYSPTATNNNHDAANSLAPLYTIQLSGMQPLSVTTDIQSESKENYAGPESNSPKVTSTVVNQDEHKTKCYDCDKVFNRPCYLTQHNKTCHNGEKPFKCVRCGKRYATEEKIEQHIRKHLGSKPHKCCHTGKKPYPCSICGKGFIRKDHMVKHMETHNRGRKADRISAMRN</sequence>
<dbReference type="InterPro" id="IPR013087">
    <property type="entry name" value="Znf_C2H2_type"/>
</dbReference>
<evidence type="ECO:0000256" key="8">
    <source>
        <dbReference type="SAM" id="MobiDB-lite"/>
    </source>
</evidence>
<feature type="domain" description="C2H2-type" evidence="9">
    <location>
        <begin position="890"/>
        <end position="918"/>
    </location>
</feature>
<keyword evidence="11" id="KW-1185">Reference proteome</keyword>
<dbReference type="PANTHER" id="PTHR24408:SF58">
    <property type="entry name" value="TRANSCRIPTION FACTOR (TFIIIA), PUTATIVE (AFU_ORTHOLOGUE AFUA_1G05150)-RELATED"/>
    <property type="match status" value="1"/>
</dbReference>
<dbReference type="OrthoDB" id="8117402at2759"/>
<dbReference type="Pfam" id="PF00096">
    <property type="entry name" value="zf-C2H2"/>
    <property type="match status" value="1"/>
</dbReference>
<dbReference type="GO" id="GO:0005634">
    <property type="term" value="C:nucleus"/>
    <property type="evidence" value="ECO:0007669"/>
    <property type="project" value="UniProtKB-SubCell"/>
</dbReference>
<comment type="subcellular location">
    <subcellularLocation>
        <location evidence="1">Nucleus</location>
    </subcellularLocation>
</comment>
<dbReference type="PROSITE" id="PS00028">
    <property type="entry name" value="ZINC_FINGER_C2H2_1"/>
    <property type="match status" value="6"/>
</dbReference>
<evidence type="ECO:0000313" key="11">
    <source>
        <dbReference type="Proteomes" id="UP000625711"/>
    </source>
</evidence>
<dbReference type="AlphaFoldDB" id="A0A834M9F7"/>
<feature type="compositionally biased region" description="Polar residues" evidence="8">
    <location>
        <begin position="171"/>
        <end position="203"/>
    </location>
</feature>
<feature type="domain" description="C2H2-type" evidence="9">
    <location>
        <begin position="70"/>
        <end position="97"/>
    </location>
</feature>
<keyword evidence="6" id="KW-0539">Nucleus</keyword>
<feature type="domain" description="C2H2-type" evidence="9">
    <location>
        <begin position="957"/>
        <end position="984"/>
    </location>
</feature>
<feature type="region of interest" description="Disordered" evidence="8">
    <location>
        <begin position="543"/>
        <end position="673"/>
    </location>
</feature>
<reference evidence="10" key="1">
    <citation type="submission" date="2020-08" db="EMBL/GenBank/DDBJ databases">
        <title>Genome sequencing and assembly of the red palm weevil Rhynchophorus ferrugineus.</title>
        <authorList>
            <person name="Dias G.B."/>
            <person name="Bergman C.M."/>
            <person name="Manee M."/>
        </authorList>
    </citation>
    <scope>NUCLEOTIDE SEQUENCE</scope>
    <source>
        <strain evidence="10">AA-2017</strain>
        <tissue evidence="10">Whole larva</tissue>
    </source>
</reference>
<feature type="region of interest" description="Disordered" evidence="8">
    <location>
        <begin position="480"/>
        <end position="512"/>
    </location>
</feature>
<protein>
    <recommendedName>
        <fullName evidence="9">C2H2-type domain-containing protein</fullName>
    </recommendedName>
</protein>
<dbReference type="GO" id="GO:0000981">
    <property type="term" value="F:DNA-binding transcription factor activity, RNA polymerase II-specific"/>
    <property type="evidence" value="ECO:0007669"/>
    <property type="project" value="TreeGrafter"/>
</dbReference>
<keyword evidence="3" id="KW-0677">Repeat</keyword>
<dbReference type="Proteomes" id="UP000625711">
    <property type="component" value="Unassembled WGS sequence"/>
</dbReference>
<feature type="compositionally biased region" description="Basic and acidic residues" evidence="8">
    <location>
        <begin position="356"/>
        <end position="365"/>
    </location>
</feature>
<organism evidence="10 11">
    <name type="scientific">Rhynchophorus ferrugineus</name>
    <name type="common">Red palm weevil</name>
    <name type="synonym">Curculio ferrugineus</name>
    <dbReference type="NCBI Taxonomy" id="354439"/>
    <lineage>
        <taxon>Eukaryota</taxon>
        <taxon>Metazoa</taxon>
        <taxon>Ecdysozoa</taxon>
        <taxon>Arthropoda</taxon>
        <taxon>Hexapoda</taxon>
        <taxon>Insecta</taxon>
        <taxon>Pterygota</taxon>
        <taxon>Neoptera</taxon>
        <taxon>Endopterygota</taxon>
        <taxon>Coleoptera</taxon>
        <taxon>Polyphaga</taxon>
        <taxon>Cucujiformia</taxon>
        <taxon>Curculionidae</taxon>
        <taxon>Dryophthorinae</taxon>
        <taxon>Rhynchophorus</taxon>
    </lineage>
</organism>
<evidence type="ECO:0000256" key="1">
    <source>
        <dbReference type="ARBA" id="ARBA00004123"/>
    </source>
</evidence>
<dbReference type="PROSITE" id="PS50157">
    <property type="entry name" value="ZINC_FINGER_C2H2_2"/>
    <property type="match status" value="5"/>
</dbReference>
<evidence type="ECO:0000256" key="7">
    <source>
        <dbReference type="PROSITE-ProRule" id="PRU00042"/>
    </source>
</evidence>
<feature type="region of interest" description="Disordered" evidence="8">
    <location>
        <begin position="140"/>
        <end position="209"/>
    </location>
</feature>
<dbReference type="SMART" id="SM00355">
    <property type="entry name" value="ZnF_C2H2"/>
    <property type="match status" value="6"/>
</dbReference>
<accession>A0A834M9F7</accession>
<dbReference type="Gene3D" id="3.30.160.60">
    <property type="entry name" value="Classic Zinc Finger"/>
    <property type="match status" value="4"/>
</dbReference>
<keyword evidence="5" id="KW-0862">Zinc</keyword>
<evidence type="ECO:0000256" key="4">
    <source>
        <dbReference type="ARBA" id="ARBA00022771"/>
    </source>
</evidence>
<name>A0A834M9F7_RHYFE</name>
<dbReference type="InterPro" id="IPR022755">
    <property type="entry name" value="Znf_C2H2_jaz"/>
</dbReference>
<feature type="compositionally biased region" description="Pro residues" evidence="8">
    <location>
        <begin position="1"/>
        <end position="13"/>
    </location>
</feature>
<keyword evidence="2" id="KW-0479">Metal-binding</keyword>
<proteinExistence type="predicted"/>
<feature type="compositionally biased region" description="Basic and acidic residues" evidence="8">
    <location>
        <begin position="147"/>
        <end position="159"/>
    </location>
</feature>
<evidence type="ECO:0000259" key="9">
    <source>
        <dbReference type="PROSITE" id="PS50157"/>
    </source>
</evidence>
<dbReference type="EMBL" id="JAACXV010013969">
    <property type="protein sequence ID" value="KAF7271395.1"/>
    <property type="molecule type" value="Genomic_DNA"/>
</dbReference>
<gene>
    <name evidence="10" type="ORF">GWI33_015750</name>
</gene>
<evidence type="ECO:0000313" key="10">
    <source>
        <dbReference type="EMBL" id="KAF7271395.1"/>
    </source>
</evidence>
<feature type="compositionally biased region" description="Low complexity" evidence="8">
    <location>
        <begin position="483"/>
        <end position="494"/>
    </location>
</feature>